<proteinExistence type="inferred from homology"/>
<feature type="domain" description="N-acetyltransferase" evidence="4">
    <location>
        <begin position="35"/>
        <end position="191"/>
    </location>
</feature>
<dbReference type="PANTHER" id="PTHR43792">
    <property type="entry name" value="GNAT FAMILY, PUTATIVE (AFU_ORTHOLOGUE AFUA_3G00765)-RELATED-RELATED"/>
    <property type="match status" value="1"/>
</dbReference>
<dbReference type="GO" id="GO:0008999">
    <property type="term" value="F:protein-N-terminal-alanine acetyltransferase activity"/>
    <property type="evidence" value="ECO:0007669"/>
    <property type="project" value="TreeGrafter"/>
</dbReference>
<evidence type="ECO:0000256" key="2">
    <source>
        <dbReference type="ARBA" id="ARBA00023315"/>
    </source>
</evidence>
<dbReference type="GO" id="GO:0005737">
    <property type="term" value="C:cytoplasm"/>
    <property type="evidence" value="ECO:0007669"/>
    <property type="project" value="TreeGrafter"/>
</dbReference>
<gene>
    <name evidence="5" type="ORF">RVR_773</name>
</gene>
<dbReference type="Pfam" id="PF13302">
    <property type="entry name" value="Acetyltransf_3"/>
    <property type="match status" value="1"/>
</dbReference>
<keyword evidence="6" id="KW-1185">Reference proteome</keyword>
<keyword evidence="1" id="KW-0808">Transferase</keyword>
<keyword evidence="2" id="KW-0012">Acyltransferase</keyword>
<dbReference type="InterPro" id="IPR051531">
    <property type="entry name" value="N-acetyltransferase"/>
</dbReference>
<accession>A0A7U3VLQ4</accession>
<evidence type="ECO:0000256" key="3">
    <source>
        <dbReference type="ARBA" id="ARBA00038502"/>
    </source>
</evidence>
<name>A0A7U3VLQ4_9ACTN</name>
<evidence type="ECO:0000313" key="5">
    <source>
        <dbReference type="EMBL" id="BBA95773.1"/>
    </source>
</evidence>
<dbReference type="SUPFAM" id="SSF55729">
    <property type="entry name" value="Acyl-CoA N-acyltransferases (Nat)"/>
    <property type="match status" value="1"/>
</dbReference>
<reference evidence="5 6" key="1">
    <citation type="journal article" date="2010" name="J. Bacteriol.">
        <title>Biochemical characterization of a novel indole prenyltransferase from Streptomyces sp. SN-593.</title>
        <authorList>
            <person name="Takahashi S."/>
            <person name="Takagi H."/>
            <person name="Toyoda A."/>
            <person name="Uramoto M."/>
            <person name="Nogawa T."/>
            <person name="Ueki M."/>
            <person name="Sakaki Y."/>
            <person name="Osada H."/>
        </authorList>
    </citation>
    <scope>NUCLEOTIDE SEQUENCE [LARGE SCALE GENOMIC DNA]</scope>
    <source>
        <strain evidence="5 6">SN-593</strain>
    </source>
</reference>
<dbReference type="KEGG" id="arev:RVR_773"/>
<dbReference type="PROSITE" id="PS51186">
    <property type="entry name" value="GNAT"/>
    <property type="match status" value="1"/>
</dbReference>
<protein>
    <recommendedName>
        <fullName evidence="4">N-acetyltransferase domain-containing protein</fullName>
    </recommendedName>
</protein>
<reference evidence="5 6" key="3">
    <citation type="journal article" date="2011" name="Nat. Chem. Biol.">
        <title>Reveromycin A biosynthesis uses RevG and RevJ for stereospecific spiroacetal formation.</title>
        <authorList>
            <person name="Takahashi S."/>
            <person name="Toyoda A."/>
            <person name="Sekiyama Y."/>
            <person name="Takagi H."/>
            <person name="Nogawa T."/>
            <person name="Uramoto M."/>
            <person name="Suzuki R."/>
            <person name="Koshino H."/>
            <person name="Kumano T."/>
            <person name="Panthee S."/>
            <person name="Dairi T."/>
            <person name="Ishikawa J."/>
            <person name="Ikeda H."/>
            <person name="Sakaki Y."/>
            <person name="Osada H."/>
        </authorList>
    </citation>
    <scope>NUCLEOTIDE SEQUENCE [LARGE SCALE GENOMIC DNA]</scope>
    <source>
        <strain evidence="5 6">SN-593</strain>
    </source>
</reference>
<reference evidence="5 6" key="4">
    <citation type="journal article" date="2020" name="Sci. Rep.">
        <title>beta-carboline chemical signals induce reveromycin production through a LuxR family regulator in Streptomyces sp. SN-593.</title>
        <authorList>
            <person name="Panthee S."/>
            <person name="Kito N."/>
            <person name="Hayashi T."/>
            <person name="Shimizu T."/>
            <person name="Ishikawa J."/>
            <person name="Hamamoto H."/>
            <person name="Osada H."/>
            <person name="Takahashi S."/>
        </authorList>
    </citation>
    <scope>NUCLEOTIDE SEQUENCE [LARGE SCALE GENOMIC DNA]</scope>
    <source>
        <strain evidence="5 6">SN-593</strain>
    </source>
</reference>
<dbReference type="RefSeq" id="WP_202232251.1">
    <property type="nucleotide sequence ID" value="NZ_AP018365.1"/>
</dbReference>
<dbReference type="EMBL" id="AP018365">
    <property type="protein sequence ID" value="BBA95773.1"/>
    <property type="molecule type" value="Genomic_DNA"/>
</dbReference>
<evidence type="ECO:0000313" key="6">
    <source>
        <dbReference type="Proteomes" id="UP000595703"/>
    </source>
</evidence>
<dbReference type="PANTHER" id="PTHR43792:SF8">
    <property type="entry name" value="[RIBOSOMAL PROTEIN US5]-ALANINE N-ACETYLTRANSFERASE"/>
    <property type="match status" value="1"/>
</dbReference>
<dbReference type="InterPro" id="IPR016181">
    <property type="entry name" value="Acyl_CoA_acyltransferase"/>
</dbReference>
<dbReference type="Proteomes" id="UP000595703">
    <property type="component" value="Chromosome"/>
</dbReference>
<evidence type="ECO:0000259" key="4">
    <source>
        <dbReference type="PROSITE" id="PS51186"/>
    </source>
</evidence>
<dbReference type="InterPro" id="IPR000182">
    <property type="entry name" value="GNAT_dom"/>
</dbReference>
<sequence length="206" mass="22127">MGEERVDTGGASVAASVAVRLREWAEGDLWVLERMNTPEMTTHLGGPETEEQVRARHARYLPPDADGGRMYVVVADLAPHAGAHTGADLDPGADGRVVGSIGFWGRVWQEEPVFETGWGVLPEFQGRGVAVAAARAVVERAAAVGTRRHLHAYPSIDHRASNAVCRRAGFTLLGEVAFEYPKGRPMRCNDWRIDLAEGGGPGPIPG</sequence>
<reference evidence="5 6" key="2">
    <citation type="journal article" date="2011" name="J. Antibiot.">
        <title>Furaquinocins I and J: novel polyketide isoprenoid hybrid compounds from Streptomyces reveromyceticus SN-593.</title>
        <authorList>
            <person name="Panthee S."/>
            <person name="Takahashi S."/>
            <person name="Takagi H."/>
            <person name="Nogawa T."/>
            <person name="Oowada E."/>
            <person name="Uramoto M."/>
            <person name="Osada H."/>
        </authorList>
    </citation>
    <scope>NUCLEOTIDE SEQUENCE [LARGE SCALE GENOMIC DNA]</scope>
    <source>
        <strain evidence="5 6">SN-593</strain>
    </source>
</reference>
<comment type="similarity">
    <text evidence="3">Belongs to the acetyltransferase family. RimJ subfamily.</text>
</comment>
<dbReference type="Gene3D" id="3.40.630.30">
    <property type="match status" value="1"/>
</dbReference>
<organism evidence="5 6">
    <name type="scientific">Actinacidiphila reveromycinica</name>
    <dbReference type="NCBI Taxonomy" id="659352"/>
    <lineage>
        <taxon>Bacteria</taxon>
        <taxon>Bacillati</taxon>
        <taxon>Actinomycetota</taxon>
        <taxon>Actinomycetes</taxon>
        <taxon>Kitasatosporales</taxon>
        <taxon>Streptomycetaceae</taxon>
        <taxon>Actinacidiphila</taxon>
    </lineage>
</organism>
<dbReference type="AlphaFoldDB" id="A0A7U3VLQ4"/>
<evidence type="ECO:0000256" key="1">
    <source>
        <dbReference type="ARBA" id="ARBA00022679"/>
    </source>
</evidence>